<dbReference type="Proteomes" id="UP000488956">
    <property type="component" value="Unassembled WGS sequence"/>
</dbReference>
<evidence type="ECO:0000256" key="1">
    <source>
        <dbReference type="SAM" id="MobiDB-lite"/>
    </source>
</evidence>
<name>A0A6G0LFA8_9STRA</name>
<gene>
    <name evidence="2" type="ORF">PF010_g8166</name>
</gene>
<protein>
    <submittedName>
        <fullName evidence="2">Uncharacterized protein</fullName>
    </submittedName>
</protein>
<organism evidence="2 3">
    <name type="scientific">Phytophthora fragariae</name>
    <dbReference type="NCBI Taxonomy" id="53985"/>
    <lineage>
        <taxon>Eukaryota</taxon>
        <taxon>Sar</taxon>
        <taxon>Stramenopiles</taxon>
        <taxon>Oomycota</taxon>
        <taxon>Peronosporomycetes</taxon>
        <taxon>Peronosporales</taxon>
        <taxon>Peronosporaceae</taxon>
        <taxon>Phytophthora</taxon>
    </lineage>
</organism>
<dbReference type="EMBL" id="QXFX01000365">
    <property type="protein sequence ID" value="KAE9118595.1"/>
    <property type="molecule type" value="Genomic_DNA"/>
</dbReference>
<comment type="caution">
    <text evidence="2">The sequence shown here is derived from an EMBL/GenBank/DDBJ whole genome shotgun (WGS) entry which is preliminary data.</text>
</comment>
<proteinExistence type="predicted"/>
<sequence>MLTSPAQPKDRRARAVAEASDRDSGRLGGETLRRAVHQCQAKAPLRPFHGSLNGVSGYPLHIRGEIELGTLEKLRTFAVVDRLHVHALHGTDALKPFRAVIDVEESVMTLKETGETIRLGTPRVEEMYVSRINSTVRLCPGGQALVVANIMGKAPEDSCGVEIRPKSDLGRAALQAHSVGFADRKEVAVVTSFYSHLPR</sequence>
<evidence type="ECO:0000313" key="2">
    <source>
        <dbReference type="EMBL" id="KAE9118595.1"/>
    </source>
</evidence>
<feature type="region of interest" description="Disordered" evidence="1">
    <location>
        <begin position="1"/>
        <end position="28"/>
    </location>
</feature>
<dbReference type="AlphaFoldDB" id="A0A6G0LFA8"/>
<accession>A0A6G0LFA8</accession>
<reference evidence="2 3" key="1">
    <citation type="submission" date="2018-09" db="EMBL/GenBank/DDBJ databases">
        <title>Genomic investigation of the strawberry pathogen Phytophthora fragariae indicates pathogenicity is determined by transcriptional variation in three key races.</title>
        <authorList>
            <person name="Adams T.M."/>
            <person name="Armitage A.D."/>
            <person name="Sobczyk M.K."/>
            <person name="Bates H.J."/>
            <person name="Dunwell J.M."/>
            <person name="Nellist C.F."/>
            <person name="Harrison R.J."/>
        </authorList>
    </citation>
    <scope>NUCLEOTIDE SEQUENCE [LARGE SCALE GENOMIC DNA]</scope>
    <source>
        <strain evidence="2 3">ONT-3</strain>
    </source>
</reference>
<feature type="compositionally biased region" description="Basic and acidic residues" evidence="1">
    <location>
        <begin position="8"/>
        <end position="25"/>
    </location>
</feature>
<evidence type="ECO:0000313" key="3">
    <source>
        <dbReference type="Proteomes" id="UP000488956"/>
    </source>
</evidence>